<accession>A0AA38HGD3</accession>
<dbReference type="CDD" id="cd01667">
    <property type="entry name" value="TGS_ThrRS"/>
    <property type="match status" value="1"/>
</dbReference>
<dbReference type="SUPFAM" id="SSF81271">
    <property type="entry name" value="TGS-like"/>
    <property type="match status" value="1"/>
</dbReference>
<dbReference type="SUPFAM" id="SSF55186">
    <property type="entry name" value="ThrRS/AlaRS common domain"/>
    <property type="match status" value="1"/>
</dbReference>
<gene>
    <name evidence="3" type="ORF">Zmor_016377</name>
</gene>
<dbReference type="AlphaFoldDB" id="A0AA38HGD3"/>
<reference evidence="3" key="1">
    <citation type="journal article" date="2023" name="G3 (Bethesda)">
        <title>Whole genome assemblies of Zophobas morio and Tenebrio molitor.</title>
        <authorList>
            <person name="Kaur S."/>
            <person name="Stinson S.A."/>
            <person name="diCenzo G.C."/>
        </authorList>
    </citation>
    <scope>NUCLEOTIDE SEQUENCE</scope>
    <source>
        <strain evidence="3">QUZm001</strain>
    </source>
</reference>
<sequence length="269" mass="29782">MKISLLDGSVREFENGITITEIASSIATSLGKQTLGALINGTTVVPSASKVHGDCKLEFITIKNDLEKKIAGYTAGLVAHVAVRTMRGISAIKIDIADDGTFSIFFDTDKPFNKEELIEIEKLAMEKTKTTKITSTGIPYQEDEFSKELAKNYIGTNTELLKKMNAVSYLKFDSFTISDFPERSFVPLCALYEDCSKIKSIKLLSSSAYLFEEGGKTYQVIKGIGATDTAYVEEFVKAEEEKKKRDHRYIGKQLEIFTLDPLIGQGLPI</sequence>
<evidence type="ECO:0000313" key="4">
    <source>
        <dbReference type="Proteomes" id="UP001168821"/>
    </source>
</evidence>
<feature type="domain" description="TGS" evidence="2">
    <location>
        <begin position="1"/>
        <end position="61"/>
    </location>
</feature>
<dbReference type="EMBL" id="JALNTZ010004115">
    <property type="protein sequence ID" value="KAJ3615481.1"/>
    <property type="molecule type" value="Genomic_DNA"/>
</dbReference>
<dbReference type="Gene3D" id="3.10.20.30">
    <property type="match status" value="1"/>
</dbReference>
<dbReference type="PANTHER" id="PTHR11451:SF56">
    <property type="entry name" value="THREONINE--TRNA LIGASE 1"/>
    <property type="match status" value="1"/>
</dbReference>
<keyword evidence="1" id="KW-0648">Protein biosynthesis</keyword>
<dbReference type="InterPro" id="IPR012676">
    <property type="entry name" value="TGS-like"/>
</dbReference>
<dbReference type="InterPro" id="IPR012675">
    <property type="entry name" value="Beta-grasp_dom_sf"/>
</dbReference>
<dbReference type="PROSITE" id="PS51880">
    <property type="entry name" value="TGS"/>
    <property type="match status" value="1"/>
</dbReference>
<comment type="caution">
    <text evidence="3">The sequence shown here is derived from an EMBL/GenBank/DDBJ whole genome shotgun (WGS) entry which is preliminary data.</text>
</comment>
<protein>
    <recommendedName>
        <fullName evidence="2">TGS domain-containing protein</fullName>
    </recommendedName>
</protein>
<dbReference type="InterPro" id="IPR004095">
    <property type="entry name" value="TGS"/>
</dbReference>
<evidence type="ECO:0000313" key="3">
    <source>
        <dbReference type="EMBL" id="KAJ3615481.1"/>
    </source>
</evidence>
<dbReference type="Proteomes" id="UP001168821">
    <property type="component" value="Unassembled WGS sequence"/>
</dbReference>
<dbReference type="PANTHER" id="PTHR11451">
    <property type="entry name" value="THREONINE-TRNA LIGASE"/>
    <property type="match status" value="1"/>
</dbReference>
<dbReference type="InterPro" id="IPR018163">
    <property type="entry name" value="Thr/Ala-tRNA-synth_IIc_edit"/>
</dbReference>
<organism evidence="3 4">
    <name type="scientific">Zophobas morio</name>
    <dbReference type="NCBI Taxonomy" id="2755281"/>
    <lineage>
        <taxon>Eukaryota</taxon>
        <taxon>Metazoa</taxon>
        <taxon>Ecdysozoa</taxon>
        <taxon>Arthropoda</taxon>
        <taxon>Hexapoda</taxon>
        <taxon>Insecta</taxon>
        <taxon>Pterygota</taxon>
        <taxon>Neoptera</taxon>
        <taxon>Endopterygota</taxon>
        <taxon>Coleoptera</taxon>
        <taxon>Polyphaga</taxon>
        <taxon>Cucujiformia</taxon>
        <taxon>Tenebrionidae</taxon>
        <taxon>Zophobas</taxon>
    </lineage>
</organism>
<dbReference type="GO" id="GO:0000166">
    <property type="term" value="F:nucleotide binding"/>
    <property type="evidence" value="ECO:0007669"/>
    <property type="project" value="InterPro"/>
</dbReference>
<dbReference type="Pfam" id="PF02824">
    <property type="entry name" value="TGS"/>
    <property type="match status" value="1"/>
</dbReference>
<name>A0AA38HGD3_9CUCU</name>
<dbReference type="GO" id="GO:0004829">
    <property type="term" value="F:threonine-tRNA ligase activity"/>
    <property type="evidence" value="ECO:0007669"/>
    <property type="project" value="TreeGrafter"/>
</dbReference>
<evidence type="ECO:0000256" key="1">
    <source>
        <dbReference type="ARBA" id="ARBA00022917"/>
    </source>
</evidence>
<dbReference type="GO" id="GO:0006435">
    <property type="term" value="P:threonyl-tRNA aminoacylation"/>
    <property type="evidence" value="ECO:0007669"/>
    <property type="project" value="TreeGrafter"/>
</dbReference>
<proteinExistence type="predicted"/>
<keyword evidence="4" id="KW-1185">Reference proteome</keyword>
<evidence type="ECO:0000259" key="2">
    <source>
        <dbReference type="PROSITE" id="PS51880"/>
    </source>
</evidence>